<evidence type="ECO:0000313" key="6">
    <source>
        <dbReference type="EMBL" id="GEM48402.1"/>
    </source>
</evidence>
<proteinExistence type="inferred from homology"/>
<dbReference type="InterPro" id="IPR036390">
    <property type="entry name" value="WH_DNA-bd_sf"/>
</dbReference>
<evidence type="ECO:0000256" key="2">
    <source>
        <dbReference type="ARBA" id="ARBA00023015"/>
    </source>
</evidence>
<dbReference type="PRINTS" id="PR00039">
    <property type="entry name" value="HTHLYSR"/>
</dbReference>
<evidence type="ECO:0000313" key="7">
    <source>
        <dbReference type="Proteomes" id="UP000321306"/>
    </source>
</evidence>
<dbReference type="PROSITE" id="PS50931">
    <property type="entry name" value="HTH_LYSR"/>
    <property type="match status" value="1"/>
</dbReference>
<protein>
    <submittedName>
        <fullName evidence="6">LysR family transcriptional regulator</fullName>
    </submittedName>
</protein>
<dbReference type="Proteomes" id="UP000321306">
    <property type="component" value="Unassembled WGS sequence"/>
</dbReference>
<dbReference type="Pfam" id="PF00126">
    <property type="entry name" value="HTH_1"/>
    <property type="match status" value="1"/>
</dbReference>
<dbReference type="CDD" id="cd05466">
    <property type="entry name" value="PBP2_LTTR_substrate"/>
    <property type="match status" value="1"/>
</dbReference>
<dbReference type="EMBL" id="BJXB01000020">
    <property type="protein sequence ID" value="GEM48402.1"/>
    <property type="molecule type" value="Genomic_DNA"/>
</dbReference>
<dbReference type="InterPro" id="IPR000847">
    <property type="entry name" value="LysR_HTH_N"/>
</dbReference>
<keyword evidence="3" id="KW-0238">DNA-binding</keyword>
<name>A0A511N698_DEIC1</name>
<comment type="caution">
    <text evidence="6">The sequence shown here is derived from an EMBL/GenBank/DDBJ whole genome shotgun (WGS) entry which is preliminary data.</text>
</comment>
<dbReference type="GO" id="GO:0003677">
    <property type="term" value="F:DNA binding"/>
    <property type="evidence" value="ECO:0007669"/>
    <property type="project" value="UniProtKB-KW"/>
</dbReference>
<reference evidence="6 7" key="1">
    <citation type="submission" date="2019-07" db="EMBL/GenBank/DDBJ databases">
        <title>Whole genome shotgun sequence of Deinococcus cellulosilyticus NBRC 106333.</title>
        <authorList>
            <person name="Hosoyama A."/>
            <person name="Uohara A."/>
            <person name="Ohji S."/>
            <person name="Ichikawa N."/>
        </authorList>
    </citation>
    <scope>NUCLEOTIDE SEQUENCE [LARGE SCALE GENOMIC DNA]</scope>
    <source>
        <strain evidence="6 7">NBRC 106333</strain>
    </source>
</reference>
<dbReference type="PANTHER" id="PTHR30419">
    <property type="entry name" value="HTH-TYPE TRANSCRIPTIONAL REGULATOR YBHD"/>
    <property type="match status" value="1"/>
</dbReference>
<feature type="domain" description="HTH lysR-type" evidence="5">
    <location>
        <begin position="1"/>
        <end position="48"/>
    </location>
</feature>
<dbReference type="InterPro" id="IPR036388">
    <property type="entry name" value="WH-like_DNA-bd_sf"/>
</dbReference>
<organism evidence="6 7">
    <name type="scientific">Deinococcus cellulosilyticus (strain DSM 18568 / NBRC 106333 / KACC 11606 / 5516J-15)</name>
    <dbReference type="NCBI Taxonomy" id="1223518"/>
    <lineage>
        <taxon>Bacteria</taxon>
        <taxon>Thermotogati</taxon>
        <taxon>Deinococcota</taxon>
        <taxon>Deinococci</taxon>
        <taxon>Deinococcales</taxon>
        <taxon>Deinococcaceae</taxon>
        <taxon>Deinococcus</taxon>
    </lineage>
</organism>
<dbReference type="InterPro" id="IPR050950">
    <property type="entry name" value="HTH-type_LysR_regulators"/>
</dbReference>
<dbReference type="GO" id="GO:0003700">
    <property type="term" value="F:DNA-binding transcription factor activity"/>
    <property type="evidence" value="ECO:0007669"/>
    <property type="project" value="InterPro"/>
</dbReference>
<comment type="similarity">
    <text evidence="1">Belongs to the LysR transcriptional regulatory family.</text>
</comment>
<accession>A0A511N698</accession>
<evidence type="ECO:0000256" key="1">
    <source>
        <dbReference type="ARBA" id="ARBA00009437"/>
    </source>
</evidence>
<dbReference type="PANTHER" id="PTHR30419:SF28">
    <property type="entry name" value="HTH-TYPE TRANSCRIPTIONAL REGULATOR BSDA"/>
    <property type="match status" value="1"/>
</dbReference>
<keyword evidence="2" id="KW-0805">Transcription regulation</keyword>
<dbReference type="AlphaFoldDB" id="A0A511N698"/>
<dbReference type="Gene3D" id="3.40.190.10">
    <property type="entry name" value="Periplasmic binding protein-like II"/>
    <property type="match status" value="2"/>
</dbReference>
<sequence length="279" mass="30931">MVLDTGSFTEAAFRLNVAQSSVSHSLSRLEKHLGVRLLQRDRSGVRLTPQGEALLPYFRSIAHGVTQLELAARQQQGEVSGKVKIGSFPSTSCRILPRAISLLKQQHPQVEVLIFEGTASEVERWLENHTVDLAFVELPTRSHFQLTAVFQDQLRLIVPHGHPLDVEGEIQLSQIAPFPYVLSKFGCEPLIRQAFSQQGLTLDVVYEVRDITTLMALVEENIGVSLVPELLVPHSTAALASLPVRPVIQREVALARHPEVVQTPQSRALAEQIFRVKPG</sequence>
<keyword evidence="7" id="KW-1185">Reference proteome</keyword>
<gene>
    <name evidence="6" type="ORF">DC3_40370</name>
</gene>
<evidence type="ECO:0000256" key="4">
    <source>
        <dbReference type="ARBA" id="ARBA00023163"/>
    </source>
</evidence>
<dbReference type="Pfam" id="PF03466">
    <property type="entry name" value="LysR_substrate"/>
    <property type="match status" value="1"/>
</dbReference>
<dbReference type="SUPFAM" id="SSF53850">
    <property type="entry name" value="Periplasmic binding protein-like II"/>
    <property type="match status" value="1"/>
</dbReference>
<dbReference type="Gene3D" id="1.10.10.10">
    <property type="entry name" value="Winged helix-like DNA-binding domain superfamily/Winged helix DNA-binding domain"/>
    <property type="match status" value="1"/>
</dbReference>
<evidence type="ECO:0000259" key="5">
    <source>
        <dbReference type="PROSITE" id="PS50931"/>
    </source>
</evidence>
<dbReference type="InterPro" id="IPR005119">
    <property type="entry name" value="LysR_subst-bd"/>
</dbReference>
<dbReference type="SUPFAM" id="SSF46785">
    <property type="entry name" value="Winged helix' DNA-binding domain"/>
    <property type="match status" value="1"/>
</dbReference>
<evidence type="ECO:0000256" key="3">
    <source>
        <dbReference type="ARBA" id="ARBA00023125"/>
    </source>
</evidence>
<keyword evidence="4" id="KW-0804">Transcription</keyword>
<dbReference type="GO" id="GO:0005829">
    <property type="term" value="C:cytosol"/>
    <property type="evidence" value="ECO:0007669"/>
    <property type="project" value="TreeGrafter"/>
</dbReference>